<dbReference type="PANTHER" id="PTHR11188">
    <property type="entry name" value="ARRESTIN DOMAIN CONTAINING PROTEIN"/>
    <property type="match status" value="1"/>
</dbReference>
<feature type="domain" description="Arrestin C-terminal-like" evidence="3">
    <location>
        <begin position="163"/>
        <end position="301"/>
    </location>
</feature>
<dbReference type="GO" id="GO:0005737">
    <property type="term" value="C:cytoplasm"/>
    <property type="evidence" value="ECO:0007669"/>
    <property type="project" value="TreeGrafter"/>
</dbReference>
<dbReference type="GO" id="GO:0015031">
    <property type="term" value="P:protein transport"/>
    <property type="evidence" value="ECO:0007669"/>
    <property type="project" value="TreeGrafter"/>
</dbReference>
<evidence type="ECO:0000313" key="5">
    <source>
        <dbReference type="WBParaSite" id="PDA_v2.g17925.t1"/>
    </source>
</evidence>
<dbReference type="InterPro" id="IPR011022">
    <property type="entry name" value="Arrestin_C-like"/>
</dbReference>
<dbReference type="Pfam" id="PF02752">
    <property type="entry name" value="Arrestin_C"/>
    <property type="match status" value="1"/>
</dbReference>
<dbReference type="SUPFAM" id="SSF81296">
    <property type="entry name" value="E set domains"/>
    <property type="match status" value="2"/>
</dbReference>
<name>A0A914PSW6_9BILA</name>
<dbReference type="SMART" id="SM01017">
    <property type="entry name" value="Arrestin_C"/>
    <property type="match status" value="1"/>
</dbReference>
<feature type="compositionally biased region" description="Polar residues" evidence="2">
    <location>
        <begin position="355"/>
        <end position="366"/>
    </location>
</feature>
<evidence type="ECO:0000259" key="3">
    <source>
        <dbReference type="SMART" id="SM01017"/>
    </source>
</evidence>
<dbReference type="Proteomes" id="UP000887578">
    <property type="component" value="Unplaced"/>
</dbReference>
<dbReference type="PANTHER" id="PTHR11188:SF176">
    <property type="entry name" value="ARRESTIN DOMAIN-CONTAINING PROTEIN 1"/>
    <property type="match status" value="1"/>
</dbReference>
<organism evidence="4 5">
    <name type="scientific">Panagrolaimus davidi</name>
    <dbReference type="NCBI Taxonomy" id="227884"/>
    <lineage>
        <taxon>Eukaryota</taxon>
        <taxon>Metazoa</taxon>
        <taxon>Ecdysozoa</taxon>
        <taxon>Nematoda</taxon>
        <taxon>Chromadorea</taxon>
        <taxon>Rhabditida</taxon>
        <taxon>Tylenchina</taxon>
        <taxon>Panagrolaimomorpha</taxon>
        <taxon>Panagrolaimoidea</taxon>
        <taxon>Panagrolaimidae</taxon>
        <taxon>Panagrolaimus</taxon>
    </lineage>
</organism>
<dbReference type="Gene3D" id="2.60.40.640">
    <property type="match status" value="2"/>
</dbReference>
<proteinExistence type="inferred from homology"/>
<accession>A0A914PSW6</accession>
<dbReference type="Pfam" id="PF00339">
    <property type="entry name" value="Arrestin_N"/>
    <property type="match status" value="1"/>
</dbReference>
<evidence type="ECO:0000256" key="1">
    <source>
        <dbReference type="ARBA" id="ARBA00005298"/>
    </source>
</evidence>
<dbReference type="InterPro" id="IPR011021">
    <property type="entry name" value="Arrestin-like_N"/>
</dbReference>
<sequence>MEDFKISLISTKNVFYANSEVNGIVCLKTEKPLKARKIHVSINGRAKAKFHHQRGKHTYHYSSTQFYIQEEFILWECKNGSNKIPAGNYQFPFKFKIPINAPKNITEEYGNIRYFIKANINVPWSFDKSVILEFSVFPFIDLNVDSRLAEPVINYLEKSGAFSSKAVKITLKMPKMGYVCGETISIHVSIENESKSEIKSVESGIYATYIFTATDESVFSKHTMSKEFSKKYCVEDIRLPAEMSQNTVFIRDIRIPSIPPSLDHCDIIKLQYRVFIKVHTNALFSSGATAAIPIIIGTVPLQPKPSTTINNIIADPNYSGFESYPPKGIPPPEYDFKEVDSHEEDSENKKVDSFKFQTKSSYSSDS</sequence>
<comment type="similarity">
    <text evidence="1">Belongs to the arrestin family.</text>
</comment>
<dbReference type="InterPro" id="IPR014756">
    <property type="entry name" value="Ig_E-set"/>
</dbReference>
<dbReference type="InterPro" id="IPR050357">
    <property type="entry name" value="Arrestin_domain-protein"/>
</dbReference>
<dbReference type="WBParaSite" id="PDA_v2.g17925.t1">
    <property type="protein sequence ID" value="PDA_v2.g17925.t1"/>
    <property type="gene ID" value="PDA_v2.g17925"/>
</dbReference>
<feature type="region of interest" description="Disordered" evidence="2">
    <location>
        <begin position="322"/>
        <end position="366"/>
    </location>
</feature>
<keyword evidence="4" id="KW-1185">Reference proteome</keyword>
<evidence type="ECO:0000256" key="2">
    <source>
        <dbReference type="SAM" id="MobiDB-lite"/>
    </source>
</evidence>
<protein>
    <submittedName>
        <fullName evidence="5">Arrestin C-terminal-like domain-containing protein</fullName>
    </submittedName>
</protein>
<dbReference type="AlphaFoldDB" id="A0A914PSW6"/>
<dbReference type="InterPro" id="IPR014752">
    <property type="entry name" value="Arrestin-like_C"/>
</dbReference>
<reference evidence="5" key="1">
    <citation type="submission" date="2022-11" db="UniProtKB">
        <authorList>
            <consortium name="WormBaseParasite"/>
        </authorList>
    </citation>
    <scope>IDENTIFICATION</scope>
</reference>
<evidence type="ECO:0000313" key="4">
    <source>
        <dbReference type="Proteomes" id="UP000887578"/>
    </source>
</evidence>